<keyword evidence="2" id="KW-1185">Reference proteome</keyword>
<organism evidence="1 2">
    <name type="scientific">Melastoma candidum</name>
    <dbReference type="NCBI Taxonomy" id="119954"/>
    <lineage>
        <taxon>Eukaryota</taxon>
        <taxon>Viridiplantae</taxon>
        <taxon>Streptophyta</taxon>
        <taxon>Embryophyta</taxon>
        <taxon>Tracheophyta</taxon>
        <taxon>Spermatophyta</taxon>
        <taxon>Magnoliopsida</taxon>
        <taxon>eudicotyledons</taxon>
        <taxon>Gunneridae</taxon>
        <taxon>Pentapetalae</taxon>
        <taxon>rosids</taxon>
        <taxon>malvids</taxon>
        <taxon>Myrtales</taxon>
        <taxon>Melastomataceae</taxon>
        <taxon>Melastomatoideae</taxon>
        <taxon>Melastomateae</taxon>
        <taxon>Melastoma</taxon>
    </lineage>
</organism>
<accession>A0ACB9QWA1</accession>
<protein>
    <submittedName>
        <fullName evidence="1">Uncharacterized protein</fullName>
    </submittedName>
</protein>
<gene>
    <name evidence="1" type="ORF">MLD38_019183</name>
</gene>
<comment type="caution">
    <text evidence="1">The sequence shown here is derived from an EMBL/GenBank/DDBJ whole genome shotgun (WGS) entry which is preliminary data.</text>
</comment>
<proteinExistence type="predicted"/>
<reference evidence="2" key="1">
    <citation type="journal article" date="2023" name="Front. Plant Sci.">
        <title>Chromosomal-level genome assembly of Melastoma candidum provides insights into trichome evolution.</title>
        <authorList>
            <person name="Zhong Y."/>
            <person name="Wu W."/>
            <person name="Sun C."/>
            <person name="Zou P."/>
            <person name="Liu Y."/>
            <person name="Dai S."/>
            <person name="Zhou R."/>
        </authorList>
    </citation>
    <scope>NUCLEOTIDE SEQUENCE [LARGE SCALE GENOMIC DNA]</scope>
</reference>
<evidence type="ECO:0000313" key="1">
    <source>
        <dbReference type="EMBL" id="KAI4370885.1"/>
    </source>
</evidence>
<name>A0ACB9QWA1_9MYRT</name>
<evidence type="ECO:0000313" key="2">
    <source>
        <dbReference type="Proteomes" id="UP001057402"/>
    </source>
</evidence>
<sequence>MLRTPPSRRRQHPAGRPRVCAVVSAVLFLLTITLLYFHLSISASPFPVNRRTSPDRNRGALQGLDSADDDAERIDVVEEKRDLPRKPVKDSEEEEEEEEEGEDGGRSSGKSYFYDHLTGIIRRAFRKGSIEEWDDDASASELSIGLADSSGDDAEGVFGSDDVVVDESVRRKVVEVKNIEEALLLRGSKGALREGWGEWFEKKGDFLRKERMFRTGMEILNPMNNPMLQDPDGVGVTGLTRGDRLVQKWWVEDLRKVPFPGVKKPLGITGRSDLEGNVGESNRRMERGRGVSDVRKIDRRTLDDEDVRKNVDDSRGREVSDESGAKFGSNRRRSSSGRNAGDDESSDDDGDIGSEEGVKAKGANEIAGHVYPDGSTWGYFPGLHPGLSFSEFMTTFLRRGNCKLRIFMVWNSPPWMFTVRYQRTLESMLSQHPESCIAVLSETIELDFFKGSFVKDGYKVAVAMPNLDELLKDTPNHVFASLWYEWRKTKFYPTHYSELVRLAALYKYGGIYLDFDVIVLKPLSTLNNAVGLENGLDQWSLNGAVMAFNRHSPFIRKCLEEYYVSYDDTKPRWNGADLLTRVAKNFSRTSQEMMDLEAQPPSVFFPIRKEDILRYFYAPSTKAEKEAQEALFQRITSESLAFHFWNSLTSSLVPEQDSLAARLIDHRCMYCTDVL</sequence>
<dbReference type="Proteomes" id="UP001057402">
    <property type="component" value="Chromosome 5"/>
</dbReference>
<dbReference type="EMBL" id="CM042884">
    <property type="protein sequence ID" value="KAI4370885.1"/>
    <property type="molecule type" value="Genomic_DNA"/>
</dbReference>